<evidence type="ECO:0000313" key="2">
    <source>
        <dbReference type="Proteomes" id="UP001519342"/>
    </source>
</evidence>
<dbReference type="Proteomes" id="UP001519342">
    <property type="component" value="Unassembled WGS sequence"/>
</dbReference>
<reference evidence="1 2" key="1">
    <citation type="submission" date="2021-03" db="EMBL/GenBank/DDBJ databases">
        <title>Genomic Encyclopedia of Type Strains, Phase IV (KMG-IV): sequencing the most valuable type-strain genomes for metagenomic binning, comparative biology and taxonomic classification.</title>
        <authorList>
            <person name="Goeker M."/>
        </authorList>
    </citation>
    <scope>NUCLEOTIDE SEQUENCE [LARGE SCALE GENOMIC DNA]</scope>
    <source>
        <strain evidence="1 2">DSM 24004</strain>
    </source>
</reference>
<sequence>MSAFLGPIHYWLYNKIKIQHDIVENIISLIEETTPQLKIREKLSIKFGDTEIKPLEEVIDVDNIHGWLQNKISIEESRLAYSVTSLLNESSGALEDLKNLFKNEGFKVSELSENDSIDEIYKNINDTLLDGMPCDRASVIVSQDEKEILWKRNLCVHEDYWNSVGGDIENYYLLRDELIKGMLKKANATYEKLDEVTSIIRRR</sequence>
<organism evidence="1 2">
    <name type="scientific">Sedimentibacter acidaminivorans</name>
    <dbReference type="NCBI Taxonomy" id="913099"/>
    <lineage>
        <taxon>Bacteria</taxon>
        <taxon>Bacillati</taxon>
        <taxon>Bacillota</taxon>
        <taxon>Tissierellia</taxon>
        <taxon>Sedimentibacter</taxon>
    </lineage>
</organism>
<gene>
    <name evidence="1" type="ORF">J2Z76_000577</name>
</gene>
<proteinExistence type="predicted"/>
<keyword evidence="2" id="KW-1185">Reference proteome</keyword>
<name>A0ABS4GAL2_9FIRM</name>
<dbReference type="RefSeq" id="WP_209510466.1">
    <property type="nucleotide sequence ID" value="NZ_JAGGKS010000001.1"/>
</dbReference>
<protein>
    <submittedName>
        <fullName evidence="1">Uncharacterized protein</fullName>
    </submittedName>
</protein>
<comment type="caution">
    <text evidence="1">The sequence shown here is derived from an EMBL/GenBank/DDBJ whole genome shotgun (WGS) entry which is preliminary data.</text>
</comment>
<dbReference type="EMBL" id="JAGGKS010000001">
    <property type="protein sequence ID" value="MBP1924724.1"/>
    <property type="molecule type" value="Genomic_DNA"/>
</dbReference>
<accession>A0ABS4GAL2</accession>
<evidence type="ECO:0000313" key="1">
    <source>
        <dbReference type="EMBL" id="MBP1924724.1"/>
    </source>
</evidence>